<evidence type="ECO:0000313" key="2">
    <source>
        <dbReference type="EMBL" id="MBL7626838.1"/>
    </source>
</evidence>
<dbReference type="RefSeq" id="WP_203006206.1">
    <property type="nucleotide sequence ID" value="NZ_JADWYU010000169.1"/>
</dbReference>
<sequence length="321" mass="33276">MPGGSAKPVREVWKPGRRVGDWAGRGAGRARRLAESADAFARTRLGLTVRAPGRGGRIFLATAGGAVVLLGLGSVVLGIGGGPAALRPSQPAAATPAVTAAAAPRPPVTELAGTPIAATRTYLLTAYAPGSGRRAQVTAAPGELTVGRHHRHLPRRGDDRLLTSEIVFPLLPAPARCVRRVELRLTPLASQGELGEEGPYPLVAYPSALTGLASGTIPATVPRLDLVTNRPRGDVEWSSHDDPAPAAGGAELTADITDLYQRWAAGMPTPTGVASVPPGTPLVLALRPALTNVLGEWSHTYGGADSLVPPRLVWTRWARCA</sequence>
<dbReference type="Proteomes" id="UP000604475">
    <property type="component" value="Unassembled WGS sequence"/>
</dbReference>
<evidence type="ECO:0000313" key="3">
    <source>
        <dbReference type="Proteomes" id="UP000604475"/>
    </source>
</evidence>
<dbReference type="AlphaFoldDB" id="A0A937R6Y1"/>
<keyword evidence="1" id="KW-0812">Transmembrane</keyword>
<keyword evidence="3" id="KW-1185">Reference proteome</keyword>
<keyword evidence="1" id="KW-0472">Membrane</keyword>
<protein>
    <submittedName>
        <fullName evidence="2">Uncharacterized protein</fullName>
    </submittedName>
</protein>
<feature type="transmembrane region" description="Helical" evidence="1">
    <location>
        <begin position="58"/>
        <end position="80"/>
    </location>
</feature>
<reference evidence="2" key="1">
    <citation type="submission" date="2020-12" db="EMBL/GenBank/DDBJ databases">
        <title>Genomic characterization of non-nitrogen-fixing Frankia strains.</title>
        <authorList>
            <person name="Carlos-Shanley C."/>
            <person name="Guerra T."/>
            <person name="Hahn D."/>
        </authorList>
    </citation>
    <scope>NUCLEOTIDE SEQUENCE</scope>
    <source>
        <strain evidence="2">CN6</strain>
    </source>
</reference>
<comment type="caution">
    <text evidence="2">The sequence shown here is derived from an EMBL/GenBank/DDBJ whole genome shotgun (WGS) entry which is preliminary data.</text>
</comment>
<gene>
    <name evidence="2" type="ORF">I7412_06570</name>
</gene>
<dbReference type="EMBL" id="JAEACQ010000150">
    <property type="protein sequence ID" value="MBL7626838.1"/>
    <property type="molecule type" value="Genomic_DNA"/>
</dbReference>
<organism evidence="2 3">
    <name type="scientific">Frankia nepalensis</name>
    <dbReference type="NCBI Taxonomy" id="1836974"/>
    <lineage>
        <taxon>Bacteria</taxon>
        <taxon>Bacillati</taxon>
        <taxon>Actinomycetota</taxon>
        <taxon>Actinomycetes</taxon>
        <taxon>Frankiales</taxon>
        <taxon>Frankiaceae</taxon>
        <taxon>Frankia</taxon>
    </lineage>
</organism>
<accession>A0A937R6Y1</accession>
<proteinExistence type="predicted"/>
<name>A0A937R6Y1_9ACTN</name>
<evidence type="ECO:0000256" key="1">
    <source>
        <dbReference type="SAM" id="Phobius"/>
    </source>
</evidence>
<keyword evidence="1" id="KW-1133">Transmembrane helix</keyword>